<dbReference type="EMBL" id="JAFKCV010000007">
    <property type="protein sequence ID" value="MBN7826246.1"/>
    <property type="molecule type" value="Genomic_DNA"/>
</dbReference>
<keyword evidence="4" id="KW-1185">Reference proteome</keyword>
<evidence type="ECO:0000313" key="3">
    <source>
        <dbReference type="EMBL" id="MBN7826246.1"/>
    </source>
</evidence>
<proteinExistence type="predicted"/>
<protein>
    <recommendedName>
        <fullName evidence="5">Cobalt transporter</fullName>
    </recommendedName>
</protein>
<feature type="region of interest" description="Disordered" evidence="1">
    <location>
        <begin position="37"/>
        <end position="59"/>
    </location>
</feature>
<accession>A0A939ISB5</accession>
<sequence length="109" mass="11947">MNIKPLIYVLLLMTMHSFFACAGAPFSAADAEHDGYSHLQHLEGHGQHQSGTSDGDPEHQLHVHLSCHTGYGSELCPIFAPACRPAPVFFSYLNLYYQPPVPPPDTSLT</sequence>
<feature type="signal peptide" evidence="2">
    <location>
        <begin position="1"/>
        <end position="22"/>
    </location>
</feature>
<evidence type="ECO:0000256" key="2">
    <source>
        <dbReference type="SAM" id="SignalP"/>
    </source>
</evidence>
<feature type="chain" id="PRO_5036863396" description="Cobalt transporter" evidence="2">
    <location>
        <begin position="23"/>
        <end position="109"/>
    </location>
</feature>
<dbReference type="PROSITE" id="PS51257">
    <property type="entry name" value="PROKAR_LIPOPROTEIN"/>
    <property type="match status" value="1"/>
</dbReference>
<feature type="compositionally biased region" description="Basic and acidic residues" evidence="1">
    <location>
        <begin position="37"/>
        <end position="46"/>
    </location>
</feature>
<dbReference type="Proteomes" id="UP000664654">
    <property type="component" value="Unassembled WGS sequence"/>
</dbReference>
<evidence type="ECO:0008006" key="5">
    <source>
        <dbReference type="Google" id="ProtNLM"/>
    </source>
</evidence>
<comment type="caution">
    <text evidence="3">The sequence shown here is derived from an EMBL/GenBank/DDBJ whole genome shotgun (WGS) entry which is preliminary data.</text>
</comment>
<dbReference type="RefSeq" id="WP_206574360.1">
    <property type="nucleotide sequence ID" value="NZ_JAFKCV010000007.1"/>
</dbReference>
<keyword evidence="2" id="KW-0732">Signal</keyword>
<gene>
    <name evidence="3" type="ORF">J0A66_13505</name>
</gene>
<organism evidence="3 4">
    <name type="scientific">Bowmanella dokdonensis</name>
    <dbReference type="NCBI Taxonomy" id="751969"/>
    <lineage>
        <taxon>Bacteria</taxon>
        <taxon>Pseudomonadati</taxon>
        <taxon>Pseudomonadota</taxon>
        <taxon>Gammaproteobacteria</taxon>
        <taxon>Alteromonadales</taxon>
        <taxon>Alteromonadaceae</taxon>
        <taxon>Bowmanella</taxon>
    </lineage>
</organism>
<reference evidence="3" key="1">
    <citation type="submission" date="2021-03" db="EMBL/GenBank/DDBJ databases">
        <title>novel species isolated from a fishpond in China.</title>
        <authorList>
            <person name="Lu H."/>
            <person name="Cai Z."/>
        </authorList>
    </citation>
    <scope>NUCLEOTIDE SEQUENCE</scope>
    <source>
        <strain evidence="3">JCM 30855</strain>
    </source>
</reference>
<dbReference type="AlphaFoldDB" id="A0A939ISB5"/>
<evidence type="ECO:0000256" key="1">
    <source>
        <dbReference type="SAM" id="MobiDB-lite"/>
    </source>
</evidence>
<evidence type="ECO:0000313" key="4">
    <source>
        <dbReference type="Proteomes" id="UP000664654"/>
    </source>
</evidence>
<name>A0A939ISB5_9ALTE</name>